<name>A0A284RW74_ARMOS</name>
<dbReference type="OMA" id="GEMAWNI"/>
<dbReference type="OrthoDB" id="3041868at2759"/>
<dbReference type="AlphaFoldDB" id="A0A284RW74"/>
<organism evidence="3 4">
    <name type="scientific">Armillaria ostoyae</name>
    <name type="common">Armillaria root rot fungus</name>
    <dbReference type="NCBI Taxonomy" id="47428"/>
    <lineage>
        <taxon>Eukaryota</taxon>
        <taxon>Fungi</taxon>
        <taxon>Dikarya</taxon>
        <taxon>Basidiomycota</taxon>
        <taxon>Agaricomycotina</taxon>
        <taxon>Agaricomycetes</taxon>
        <taxon>Agaricomycetidae</taxon>
        <taxon>Agaricales</taxon>
        <taxon>Marasmiineae</taxon>
        <taxon>Physalacriaceae</taxon>
        <taxon>Armillaria</taxon>
    </lineage>
</organism>
<dbReference type="InterPro" id="IPR000719">
    <property type="entry name" value="Prot_kinase_dom"/>
</dbReference>
<dbReference type="GO" id="GO:0004672">
    <property type="term" value="F:protein kinase activity"/>
    <property type="evidence" value="ECO:0007669"/>
    <property type="project" value="InterPro"/>
</dbReference>
<keyword evidence="4" id="KW-1185">Reference proteome</keyword>
<evidence type="ECO:0000313" key="4">
    <source>
        <dbReference type="Proteomes" id="UP000219338"/>
    </source>
</evidence>
<proteinExistence type="predicted"/>
<protein>
    <recommendedName>
        <fullName evidence="2">Protein kinase domain-containing protein</fullName>
    </recommendedName>
</protein>
<gene>
    <name evidence="3" type="ORF">ARMOST_16444</name>
</gene>
<dbReference type="GO" id="GO:0005524">
    <property type="term" value="F:ATP binding"/>
    <property type="evidence" value="ECO:0007669"/>
    <property type="project" value="InterPro"/>
</dbReference>
<dbReference type="InterPro" id="IPR011009">
    <property type="entry name" value="Kinase-like_dom_sf"/>
</dbReference>
<dbReference type="SUPFAM" id="SSF56112">
    <property type="entry name" value="Protein kinase-like (PK-like)"/>
    <property type="match status" value="1"/>
</dbReference>
<dbReference type="Proteomes" id="UP000219338">
    <property type="component" value="Unassembled WGS sequence"/>
</dbReference>
<feature type="domain" description="Protein kinase" evidence="2">
    <location>
        <begin position="118"/>
        <end position="185"/>
    </location>
</feature>
<evidence type="ECO:0000259" key="2">
    <source>
        <dbReference type="Pfam" id="PF00069"/>
    </source>
</evidence>
<reference evidence="4" key="1">
    <citation type="journal article" date="2017" name="Nat. Ecol. Evol.">
        <title>Genome expansion and lineage-specific genetic innovations in the forest pathogenic fungi Armillaria.</title>
        <authorList>
            <person name="Sipos G."/>
            <person name="Prasanna A.N."/>
            <person name="Walter M.C."/>
            <person name="O'Connor E."/>
            <person name="Balint B."/>
            <person name="Krizsan K."/>
            <person name="Kiss B."/>
            <person name="Hess J."/>
            <person name="Varga T."/>
            <person name="Slot J."/>
            <person name="Riley R."/>
            <person name="Boka B."/>
            <person name="Rigling D."/>
            <person name="Barry K."/>
            <person name="Lee J."/>
            <person name="Mihaltcheva S."/>
            <person name="LaButti K."/>
            <person name="Lipzen A."/>
            <person name="Waldron R."/>
            <person name="Moloney N.M."/>
            <person name="Sperisen C."/>
            <person name="Kredics L."/>
            <person name="Vagvoelgyi C."/>
            <person name="Patrignani A."/>
            <person name="Fitzpatrick D."/>
            <person name="Nagy I."/>
            <person name="Doyle S."/>
            <person name="Anderson J.B."/>
            <person name="Grigoriev I.V."/>
            <person name="Gueldener U."/>
            <person name="Muensterkoetter M."/>
            <person name="Nagy L.G."/>
        </authorList>
    </citation>
    <scope>NUCLEOTIDE SEQUENCE [LARGE SCALE GENOMIC DNA]</scope>
    <source>
        <strain evidence="4">C18/9</strain>
    </source>
</reference>
<feature type="signal peptide" evidence="1">
    <location>
        <begin position="1"/>
        <end position="35"/>
    </location>
</feature>
<dbReference type="STRING" id="47428.A0A284RW74"/>
<evidence type="ECO:0000256" key="1">
    <source>
        <dbReference type="SAM" id="SignalP"/>
    </source>
</evidence>
<sequence length="224" mass="24741">MYDLARKARNLNAVPLAVIHALWASILLAYSESDAEDTIFGSIAGGCASESLEHTVGPTFTVVHKQRALPVLVSLLSSWSNTEVKHRLLADAGLAPKLLYHGPLGSSTDVPSYGSLRMVVMEEAEGTNAFVLYQDREVLDLFLASVREAVRELHAYGFVFGDLRRQNIMVSPGGKVKLIDFDWAGKDGEAMYPIRMSNKIRWAPGVGAMEKMYKAHDNFMIDRL</sequence>
<keyword evidence="1" id="KW-0732">Signal</keyword>
<accession>A0A284RW74</accession>
<feature type="chain" id="PRO_5012831771" description="Protein kinase domain-containing protein" evidence="1">
    <location>
        <begin position="36"/>
        <end position="224"/>
    </location>
</feature>
<dbReference type="EMBL" id="FUEG01000018">
    <property type="protein sequence ID" value="SJL13008.1"/>
    <property type="molecule type" value="Genomic_DNA"/>
</dbReference>
<evidence type="ECO:0000313" key="3">
    <source>
        <dbReference type="EMBL" id="SJL13008.1"/>
    </source>
</evidence>
<dbReference type="Pfam" id="PF00069">
    <property type="entry name" value="Pkinase"/>
    <property type="match status" value="1"/>
</dbReference>
<dbReference type="Gene3D" id="1.10.510.10">
    <property type="entry name" value="Transferase(Phosphotransferase) domain 1"/>
    <property type="match status" value="1"/>
</dbReference>